<evidence type="ECO:0008006" key="3">
    <source>
        <dbReference type="Google" id="ProtNLM"/>
    </source>
</evidence>
<gene>
    <name evidence="1" type="ORF">BL253_17720</name>
</gene>
<proteinExistence type="predicted"/>
<reference evidence="2" key="1">
    <citation type="submission" date="2016-10" db="EMBL/GenBank/DDBJ databases">
        <title>Frankia sp. NRRL B-16386 Genome sequencing.</title>
        <authorList>
            <person name="Ghodhbane-Gtari F."/>
            <person name="Swanson E."/>
            <person name="Gueddou A."/>
            <person name="Hezbri K."/>
            <person name="Ktari K."/>
            <person name="Nouioui I."/>
            <person name="Morris K."/>
            <person name="Simpson S."/>
            <person name="Abebe-Akele F."/>
            <person name="Thomas K."/>
            <person name="Gtari M."/>
            <person name="Tisa L.S."/>
        </authorList>
    </citation>
    <scope>NUCLEOTIDE SEQUENCE [LARGE SCALE GENOMIC DNA]</scope>
    <source>
        <strain evidence="2">NRRL B-16386</strain>
    </source>
</reference>
<evidence type="ECO:0000313" key="1">
    <source>
        <dbReference type="EMBL" id="ONH29009.1"/>
    </source>
</evidence>
<sequence>MSVTATAAALVMALAACGSGDSPDPASAVVGAATVSAPPAAPLRPADYVLVAGPATGDYSMEDNTDTSESSVFEDPVPTCMHLSSSDLGPASTDHANGPVFSDDDDGTTIQSGARVFASADTVTAHRALTQRRDFPGCVGEAIVSQLSNRDRETTAVTVRSAQAGTPPTGATALTRLDLAVNSDGQNVEVNVDLVSVFAGRVESVILIVSPAGPVDDGELNGLTSQVVATLAKQ</sequence>
<dbReference type="OrthoDB" id="3212111at2"/>
<dbReference type="RefSeq" id="WP_076818282.1">
    <property type="nucleotide sequence ID" value="NZ_MOMC01000035.1"/>
</dbReference>
<comment type="caution">
    <text evidence="1">The sequence shown here is derived from an EMBL/GenBank/DDBJ whole genome shotgun (WGS) entry which is preliminary data.</text>
</comment>
<name>A0A1V2IBC8_9ACTN</name>
<dbReference type="EMBL" id="MOMC01000035">
    <property type="protein sequence ID" value="ONH29009.1"/>
    <property type="molecule type" value="Genomic_DNA"/>
</dbReference>
<keyword evidence="2" id="KW-1185">Reference proteome</keyword>
<organism evidence="1 2">
    <name type="scientific">Pseudofrankia asymbiotica</name>
    <dbReference type="NCBI Taxonomy" id="1834516"/>
    <lineage>
        <taxon>Bacteria</taxon>
        <taxon>Bacillati</taxon>
        <taxon>Actinomycetota</taxon>
        <taxon>Actinomycetes</taxon>
        <taxon>Frankiales</taxon>
        <taxon>Frankiaceae</taxon>
        <taxon>Pseudofrankia</taxon>
    </lineage>
</organism>
<accession>A0A1V2IBC8</accession>
<evidence type="ECO:0000313" key="2">
    <source>
        <dbReference type="Proteomes" id="UP000188929"/>
    </source>
</evidence>
<dbReference type="AlphaFoldDB" id="A0A1V2IBC8"/>
<dbReference type="Proteomes" id="UP000188929">
    <property type="component" value="Unassembled WGS sequence"/>
</dbReference>
<protein>
    <recommendedName>
        <fullName evidence="3">Sensor domain-containing protein</fullName>
    </recommendedName>
</protein>